<dbReference type="Proteomes" id="UP000182762">
    <property type="component" value="Unassembled WGS sequence"/>
</dbReference>
<reference evidence="6 7" key="1">
    <citation type="submission" date="2016-10" db="EMBL/GenBank/DDBJ databases">
        <authorList>
            <person name="Varghese N."/>
            <person name="Submissions S."/>
        </authorList>
    </citation>
    <scope>NUCLEOTIDE SEQUENCE [LARGE SCALE GENOMIC DNA]</scope>
    <source>
        <strain evidence="6 7">DSM 13796</strain>
    </source>
</reference>
<feature type="transmembrane region" description="Helical" evidence="5">
    <location>
        <begin position="190"/>
        <end position="209"/>
    </location>
</feature>
<keyword evidence="2 5" id="KW-0812">Transmembrane</keyword>
<dbReference type="InterPro" id="IPR014205">
    <property type="entry name" value="Spore_YtaF"/>
</dbReference>
<organism evidence="6 7">
    <name type="scientific">Priestia endophytica DSM 13796</name>
    <dbReference type="NCBI Taxonomy" id="1121089"/>
    <lineage>
        <taxon>Bacteria</taxon>
        <taxon>Bacillati</taxon>
        <taxon>Bacillota</taxon>
        <taxon>Bacilli</taxon>
        <taxon>Bacillales</taxon>
        <taxon>Bacillaceae</taxon>
        <taxon>Priestia</taxon>
    </lineage>
</organism>
<evidence type="ECO:0000256" key="1">
    <source>
        <dbReference type="ARBA" id="ARBA00022475"/>
    </source>
</evidence>
<keyword evidence="4 5" id="KW-0472">Membrane</keyword>
<dbReference type="RefSeq" id="WP_061802191.1">
    <property type="nucleotide sequence ID" value="NZ_FOXX01000001.1"/>
</dbReference>
<name>A0A1I5WV53_9BACI</name>
<feature type="transmembrane region" description="Helical" evidence="5">
    <location>
        <begin position="156"/>
        <end position="178"/>
    </location>
</feature>
<feature type="transmembrane region" description="Helical" evidence="5">
    <location>
        <begin position="70"/>
        <end position="87"/>
    </location>
</feature>
<dbReference type="PANTHER" id="PTHR35529">
    <property type="entry name" value="MANGANESE EFFLUX PUMP MNTP-RELATED"/>
    <property type="match status" value="1"/>
</dbReference>
<dbReference type="GeneID" id="93709524"/>
<keyword evidence="3 5" id="KW-1133">Transmembrane helix</keyword>
<keyword evidence="7" id="KW-1185">Reference proteome</keyword>
<gene>
    <name evidence="6" type="ORF">SAMN02745910_00769</name>
</gene>
<feature type="transmembrane region" description="Helical" evidence="5">
    <location>
        <begin position="36"/>
        <end position="58"/>
    </location>
</feature>
<dbReference type="NCBIfam" id="TIGR02840">
    <property type="entry name" value="spore_YtaF"/>
    <property type="match status" value="1"/>
</dbReference>
<dbReference type="Pfam" id="PF02659">
    <property type="entry name" value="Mntp"/>
    <property type="match status" value="2"/>
</dbReference>
<accession>A0A1I5WV53</accession>
<comment type="caution">
    <text evidence="6">The sequence shown here is derived from an EMBL/GenBank/DDBJ whole genome shotgun (WGS) entry which is preliminary data.</text>
</comment>
<dbReference type="PANTHER" id="PTHR35529:SF2">
    <property type="entry name" value="SPORULATION PROTEIN YTAF-RELATED"/>
    <property type="match status" value="1"/>
</dbReference>
<dbReference type="InterPro" id="IPR003810">
    <property type="entry name" value="Mntp/YtaF"/>
</dbReference>
<evidence type="ECO:0000256" key="5">
    <source>
        <dbReference type="SAM" id="Phobius"/>
    </source>
</evidence>
<evidence type="ECO:0000256" key="3">
    <source>
        <dbReference type="ARBA" id="ARBA00022989"/>
    </source>
</evidence>
<evidence type="ECO:0000256" key="4">
    <source>
        <dbReference type="ARBA" id="ARBA00023136"/>
    </source>
</evidence>
<dbReference type="EMBL" id="FOXX01000001">
    <property type="protein sequence ID" value="SFQ23675.1"/>
    <property type="molecule type" value="Genomic_DNA"/>
</dbReference>
<evidence type="ECO:0000256" key="2">
    <source>
        <dbReference type="ARBA" id="ARBA00022692"/>
    </source>
</evidence>
<sequence length="211" mass="22769">MTAQLSLFLLAFAVSLDSFSVGVTYGLRRMGLPFKSIIIIACFSMFSLVFSMFVGKGLSTVFSPDVMEKVGGGILIFLGGWVLFQFFQQSDEPHNRVGPKVLLDWEIKSLGVVVHILRKPTSADFDRSGSITGIEAVMLGLALSLDAFGAGVGASLLGYSTIYLAIVVGIMSALLLYAGLKCGNAFSKLSWMKFFSFLPGVLLIVLGIWKM</sequence>
<protein>
    <submittedName>
        <fullName evidence="6">Sporulation protein YtaF</fullName>
    </submittedName>
</protein>
<evidence type="ECO:0000313" key="6">
    <source>
        <dbReference type="EMBL" id="SFQ23675.1"/>
    </source>
</evidence>
<proteinExistence type="predicted"/>
<keyword evidence="1" id="KW-1003">Cell membrane</keyword>
<evidence type="ECO:0000313" key="7">
    <source>
        <dbReference type="Proteomes" id="UP000182762"/>
    </source>
</evidence>